<dbReference type="EMBL" id="RXZH01000001">
    <property type="protein sequence ID" value="RTZ18192.1"/>
    <property type="molecule type" value="Genomic_DNA"/>
</dbReference>
<dbReference type="AlphaFoldDB" id="A0A3S0P9A6"/>
<name>A0A3S0P9A6_9VIBR</name>
<gene>
    <name evidence="2" type="ORF">EJ063_05240</name>
</gene>
<comment type="caution">
    <text evidence="2">The sequence shown here is derived from an EMBL/GenBank/DDBJ whole genome shotgun (WGS) entry which is preliminary data.</text>
</comment>
<dbReference type="RefSeq" id="WP_126572938.1">
    <property type="nucleotide sequence ID" value="NZ_RXZH01000001.1"/>
</dbReference>
<evidence type="ECO:0000313" key="2">
    <source>
        <dbReference type="EMBL" id="RTZ18192.1"/>
    </source>
</evidence>
<protein>
    <submittedName>
        <fullName evidence="2">Uncharacterized protein</fullName>
    </submittedName>
</protein>
<feature type="signal peptide" evidence="1">
    <location>
        <begin position="1"/>
        <end position="18"/>
    </location>
</feature>
<dbReference type="Proteomes" id="UP000268973">
    <property type="component" value="Unassembled WGS sequence"/>
</dbReference>
<dbReference type="OrthoDB" id="5585636at2"/>
<sequence length="224" mass="24072">MNNTCLAACLFVCFQANAAVDWQSMQATLVDENELSTMRGKYRVARSGEDLYFGVRMITHWSDSNSSGSAGMDVVIDGRSVSVTPLDGSDLQNNVDDGGIHGNGSGMVQLVQIAGNGNSASNASELKIVNSSGLNSTSLSDSSQVEYYQVSGGENRVGYKVTIGESIAIQEIRSLKSAHGAYQGIKLRGDDLVVQNQMLMEVKIPDSWKQNRDLMISHSLLKGL</sequence>
<reference evidence="2 3" key="1">
    <citation type="submission" date="2018-12" db="EMBL/GenBank/DDBJ databases">
        <title>Vibrio sp. isolated from China Sea.</title>
        <authorList>
            <person name="Li Y."/>
        </authorList>
    </citation>
    <scope>NUCLEOTIDE SEQUENCE [LARGE SCALE GENOMIC DNA]</scope>
    <source>
        <strain evidence="2 3">BEI207</strain>
    </source>
</reference>
<keyword evidence="3" id="KW-1185">Reference proteome</keyword>
<accession>A0A3S0P9A6</accession>
<proteinExistence type="predicted"/>
<feature type="chain" id="PRO_5018614291" evidence="1">
    <location>
        <begin position="19"/>
        <end position="224"/>
    </location>
</feature>
<keyword evidence="1" id="KW-0732">Signal</keyword>
<evidence type="ECO:0000256" key="1">
    <source>
        <dbReference type="SAM" id="SignalP"/>
    </source>
</evidence>
<organism evidence="2 3">
    <name type="scientific">Vibrio aquaticus</name>
    <dbReference type="NCBI Taxonomy" id="2496559"/>
    <lineage>
        <taxon>Bacteria</taxon>
        <taxon>Pseudomonadati</taxon>
        <taxon>Pseudomonadota</taxon>
        <taxon>Gammaproteobacteria</taxon>
        <taxon>Vibrionales</taxon>
        <taxon>Vibrionaceae</taxon>
        <taxon>Vibrio</taxon>
    </lineage>
</organism>
<evidence type="ECO:0000313" key="3">
    <source>
        <dbReference type="Proteomes" id="UP000268973"/>
    </source>
</evidence>